<dbReference type="SMART" id="SM00355">
    <property type="entry name" value="ZnF_C2H2"/>
    <property type="match status" value="2"/>
</dbReference>
<evidence type="ECO:0000256" key="8">
    <source>
        <dbReference type="ARBA" id="ARBA00023015"/>
    </source>
</evidence>
<evidence type="ECO:0000256" key="9">
    <source>
        <dbReference type="ARBA" id="ARBA00023125"/>
    </source>
</evidence>
<evidence type="ECO:0000256" key="7">
    <source>
        <dbReference type="ARBA" id="ARBA00022833"/>
    </source>
</evidence>
<keyword evidence="11" id="KW-0539">Nucleus</keyword>
<dbReference type="EMBL" id="VZSU01000337">
    <property type="protein sequence ID" value="NWZ91236.1"/>
    <property type="molecule type" value="Genomic_DNA"/>
</dbReference>
<evidence type="ECO:0000256" key="3">
    <source>
        <dbReference type="ARBA" id="ARBA00022553"/>
    </source>
</evidence>
<evidence type="ECO:0000256" key="5">
    <source>
        <dbReference type="ARBA" id="ARBA00022737"/>
    </source>
</evidence>
<keyword evidence="8" id="KW-0805">Transcription regulation</keyword>
<evidence type="ECO:0000256" key="2">
    <source>
        <dbReference type="ARBA" id="ARBA00006991"/>
    </source>
</evidence>
<protein>
    <submittedName>
        <fullName evidence="14">ZSC20 protein</fullName>
    </submittedName>
</protein>
<feature type="non-terminal residue" evidence="14">
    <location>
        <position position="74"/>
    </location>
</feature>
<dbReference type="GO" id="GO:0000978">
    <property type="term" value="F:RNA polymerase II cis-regulatory region sequence-specific DNA binding"/>
    <property type="evidence" value="ECO:0007669"/>
    <property type="project" value="TreeGrafter"/>
</dbReference>
<dbReference type="PANTHER" id="PTHR23226">
    <property type="entry name" value="ZINC FINGER AND SCAN DOMAIN-CONTAINING"/>
    <property type="match status" value="1"/>
</dbReference>
<dbReference type="GO" id="GO:0000981">
    <property type="term" value="F:DNA-binding transcription factor activity, RNA polymerase II-specific"/>
    <property type="evidence" value="ECO:0007669"/>
    <property type="project" value="TreeGrafter"/>
</dbReference>
<reference evidence="14 15" key="1">
    <citation type="submission" date="2019-09" db="EMBL/GenBank/DDBJ databases">
        <title>Bird 10,000 Genomes (B10K) Project - Family phase.</title>
        <authorList>
            <person name="Zhang G."/>
        </authorList>
    </citation>
    <scope>NUCLEOTIDE SEQUENCE [LARGE SCALE GENOMIC DNA]</scope>
    <source>
        <strain evidence="14">OUT-0053</strain>
        <tissue evidence="14">Muscle</tissue>
    </source>
</reference>
<keyword evidence="5" id="KW-0677">Repeat</keyword>
<evidence type="ECO:0000256" key="10">
    <source>
        <dbReference type="ARBA" id="ARBA00023163"/>
    </source>
</evidence>
<organism evidence="14 15">
    <name type="scientific">Nesospiza acunhae</name>
    <dbReference type="NCBI Taxonomy" id="381881"/>
    <lineage>
        <taxon>Eukaryota</taxon>
        <taxon>Metazoa</taxon>
        <taxon>Chordata</taxon>
        <taxon>Craniata</taxon>
        <taxon>Vertebrata</taxon>
        <taxon>Euteleostomi</taxon>
        <taxon>Archelosauria</taxon>
        <taxon>Archosauria</taxon>
        <taxon>Dinosauria</taxon>
        <taxon>Saurischia</taxon>
        <taxon>Theropoda</taxon>
        <taxon>Coelurosauria</taxon>
        <taxon>Aves</taxon>
        <taxon>Neognathae</taxon>
        <taxon>Neoaves</taxon>
        <taxon>Telluraves</taxon>
        <taxon>Australaves</taxon>
        <taxon>Passeriformes</taxon>
        <taxon>Thraupidae</taxon>
        <taxon>Nesospiza</taxon>
    </lineage>
</organism>
<dbReference type="Pfam" id="PF00096">
    <property type="entry name" value="zf-C2H2"/>
    <property type="match status" value="2"/>
</dbReference>
<evidence type="ECO:0000256" key="6">
    <source>
        <dbReference type="ARBA" id="ARBA00022771"/>
    </source>
</evidence>
<dbReference type="FunFam" id="3.30.160.60:FF:002343">
    <property type="entry name" value="Zinc finger protein 33A"/>
    <property type="match status" value="1"/>
</dbReference>
<comment type="caution">
    <text evidence="14">The sequence shown here is derived from an EMBL/GenBank/DDBJ whole genome shotgun (WGS) entry which is preliminary data.</text>
</comment>
<dbReference type="AlphaFoldDB" id="A0A7K7RG59"/>
<feature type="domain" description="C2H2-type" evidence="13">
    <location>
        <begin position="14"/>
        <end position="41"/>
    </location>
</feature>
<keyword evidence="6 12" id="KW-0863">Zinc-finger</keyword>
<dbReference type="SUPFAM" id="SSF57667">
    <property type="entry name" value="beta-beta-alpha zinc fingers"/>
    <property type="match status" value="1"/>
</dbReference>
<evidence type="ECO:0000256" key="1">
    <source>
        <dbReference type="ARBA" id="ARBA00004123"/>
    </source>
</evidence>
<keyword evidence="3" id="KW-0597">Phosphoprotein</keyword>
<keyword evidence="15" id="KW-1185">Reference proteome</keyword>
<keyword evidence="7" id="KW-0862">Zinc</keyword>
<dbReference type="InterPro" id="IPR013087">
    <property type="entry name" value="Znf_C2H2_type"/>
</dbReference>
<sequence>AGDLWSSFKMGRSHKCLECGKGFSWRSRLLRHQMIHTGEKPYECPECGKGFRDSPQLTIHHRIHTGERPYECWE</sequence>
<comment type="similarity">
    <text evidence="2">Belongs to the krueppel C2H2-type zinc-finger protein family.</text>
</comment>
<keyword evidence="4" id="KW-0479">Metal-binding</keyword>
<feature type="non-terminal residue" evidence="14">
    <location>
        <position position="1"/>
    </location>
</feature>
<dbReference type="PROSITE" id="PS50157">
    <property type="entry name" value="ZINC_FINGER_C2H2_2"/>
    <property type="match status" value="2"/>
</dbReference>
<dbReference type="GO" id="GO:0005634">
    <property type="term" value="C:nucleus"/>
    <property type="evidence" value="ECO:0007669"/>
    <property type="project" value="UniProtKB-SubCell"/>
</dbReference>
<keyword evidence="9" id="KW-0238">DNA-binding</keyword>
<dbReference type="PANTHER" id="PTHR23226:SF416">
    <property type="entry name" value="FI01424P"/>
    <property type="match status" value="1"/>
</dbReference>
<dbReference type="Gene3D" id="3.30.160.60">
    <property type="entry name" value="Classic Zinc Finger"/>
    <property type="match status" value="2"/>
</dbReference>
<name>A0A7K7RG59_9PASS</name>
<accession>A0A7K7RG59</accession>
<evidence type="ECO:0000256" key="12">
    <source>
        <dbReference type="PROSITE-ProRule" id="PRU00042"/>
    </source>
</evidence>
<keyword evidence="10" id="KW-0804">Transcription</keyword>
<feature type="domain" description="C2H2-type" evidence="13">
    <location>
        <begin position="42"/>
        <end position="69"/>
    </location>
</feature>
<comment type="subcellular location">
    <subcellularLocation>
        <location evidence="1">Nucleus</location>
    </subcellularLocation>
</comment>
<proteinExistence type="inferred from homology"/>
<dbReference type="Proteomes" id="UP000549091">
    <property type="component" value="Unassembled WGS sequence"/>
</dbReference>
<dbReference type="GO" id="GO:0008270">
    <property type="term" value="F:zinc ion binding"/>
    <property type="evidence" value="ECO:0007669"/>
    <property type="project" value="UniProtKB-KW"/>
</dbReference>
<evidence type="ECO:0000313" key="14">
    <source>
        <dbReference type="EMBL" id="NWZ91236.1"/>
    </source>
</evidence>
<evidence type="ECO:0000256" key="11">
    <source>
        <dbReference type="ARBA" id="ARBA00023242"/>
    </source>
</evidence>
<evidence type="ECO:0000256" key="4">
    <source>
        <dbReference type="ARBA" id="ARBA00022723"/>
    </source>
</evidence>
<evidence type="ECO:0000259" key="13">
    <source>
        <dbReference type="PROSITE" id="PS50157"/>
    </source>
</evidence>
<gene>
    <name evidence="14" type="primary">Zscan20_0</name>
    <name evidence="14" type="ORF">NESACU_R16318</name>
</gene>
<dbReference type="InterPro" id="IPR036236">
    <property type="entry name" value="Znf_C2H2_sf"/>
</dbReference>
<evidence type="ECO:0000313" key="15">
    <source>
        <dbReference type="Proteomes" id="UP000549091"/>
    </source>
</evidence>
<dbReference type="FunFam" id="3.30.160.60:FF:000540">
    <property type="entry name" value="zinc finger protein 263 isoform X1"/>
    <property type="match status" value="1"/>
</dbReference>
<dbReference type="PROSITE" id="PS00028">
    <property type="entry name" value="ZINC_FINGER_C2H2_1"/>
    <property type="match status" value="2"/>
</dbReference>